<proteinExistence type="predicted"/>
<dbReference type="PANTHER" id="PTHR31415:SF52">
    <property type="entry name" value="LATE EMBRYOGENESIS ABUNDANT (LEA) HYDROXYPROLINE-RICH GLYCOPROTEIN FAMILY-RELATED"/>
    <property type="match status" value="1"/>
</dbReference>
<protein>
    <recommendedName>
        <fullName evidence="5">Protein NDR1-like</fullName>
    </recommendedName>
</protein>
<evidence type="ECO:0000313" key="4">
    <source>
        <dbReference type="Proteomes" id="UP001367508"/>
    </source>
</evidence>
<dbReference type="GO" id="GO:0009506">
    <property type="term" value="C:plasmodesma"/>
    <property type="evidence" value="ECO:0007669"/>
    <property type="project" value="TreeGrafter"/>
</dbReference>
<dbReference type="PANTHER" id="PTHR31415">
    <property type="entry name" value="OS05G0367900 PROTEIN"/>
    <property type="match status" value="1"/>
</dbReference>
<reference evidence="3 4" key="1">
    <citation type="submission" date="2024-01" db="EMBL/GenBank/DDBJ databases">
        <title>The genomes of 5 underutilized Papilionoideae crops provide insights into root nodulation and disease resistanc.</title>
        <authorList>
            <person name="Jiang F."/>
        </authorList>
    </citation>
    <scope>NUCLEOTIDE SEQUENCE [LARGE SCALE GENOMIC DNA]</scope>
    <source>
        <strain evidence="3">LVBAO_FW01</strain>
        <tissue evidence="3">Leaves</tissue>
    </source>
</reference>
<comment type="subcellular location">
    <subcellularLocation>
        <location evidence="1">Membrane</location>
    </subcellularLocation>
</comment>
<dbReference type="EMBL" id="JAYMYQ010000009">
    <property type="protein sequence ID" value="KAK7312895.1"/>
    <property type="molecule type" value="Genomic_DNA"/>
</dbReference>
<evidence type="ECO:0000313" key="3">
    <source>
        <dbReference type="EMBL" id="KAK7312895.1"/>
    </source>
</evidence>
<accession>A0AAN9K7W6</accession>
<sequence length="215" mass="23911">MAPERNNCCTCCLSTLISLGITALFLWLTFRTSEPKCFIQSLYVPSLHHHNKNDTLVFQLKLQNDNKDKGVKYDAVRLAFRLFLDNTTTRPLANATLDAFYQGRGKTAHKWGSAVARGAGVNRTAATVNGKVFLRVEFTTSVKYKILMMFYMKRHRLFGGANVEMNVSSGEKVESKEIRLGAVPPRLESEAAEARGCSVAFVGLFVTGLFLTAFT</sequence>
<dbReference type="AlphaFoldDB" id="A0AAN9K7W6"/>
<keyword evidence="4" id="KW-1185">Reference proteome</keyword>
<evidence type="ECO:0000256" key="2">
    <source>
        <dbReference type="ARBA" id="ARBA00023136"/>
    </source>
</evidence>
<dbReference type="Proteomes" id="UP001367508">
    <property type="component" value="Unassembled WGS sequence"/>
</dbReference>
<dbReference type="GO" id="GO:0005886">
    <property type="term" value="C:plasma membrane"/>
    <property type="evidence" value="ECO:0007669"/>
    <property type="project" value="TreeGrafter"/>
</dbReference>
<gene>
    <name evidence="3" type="ORF">VNO77_37126</name>
</gene>
<name>A0AAN9K7W6_CANGL</name>
<evidence type="ECO:0000256" key="1">
    <source>
        <dbReference type="ARBA" id="ARBA00004370"/>
    </source>
</evidence>
<comment type="caution">
    <text evidence="3">The sequence shown here is derived from an EMBL/GenBank/DDBJ whole genome shotgun (WGS) entry which is preliminary data.</text>
</comment>
<keyword evidence="2" id="KW-0472">Membrane</keyword>
<dbReference type="GO" id="GO:0098542">
    <property type="term" value="P:defense response to other organism"/>
    <property type="evidence" value="ECO:0007669"/>
    <property type="project" value="InterPro"/>
</dbReference>
<evidence type="ECO:0008006" key="5">
    <source>
        <dbReference type="Google" id="ProtNLM"/>
    </source>
</evidence>
<organism evidence="3 4">
    <name type="scientific">Canavalia gladiata</name>
    <name type="common">Sword bean</name>
    <name type="synonym">Dolichos gladiatus</name>
    <dbReference type="NCBI Taxonomy" id="3824"/>
    <lineage>
        <taxon>Eukaryota</taxon>
        <taxon>Viridiplantae</taxon>
        <taxon>Streptophyta</taxon>
        <taxon>Embryophyta</taxon>
        <taxon>Tracheophyta</taxon>
        <taxon>Spermatophyta</taxon>
        <taxon>Magnoliopsida</taxon>
        <taxon>eudicotyledons</taxon>
        <taxon>Gunneridae</taxon>
        <taxon>Pentapetalae</taxon>
        <taxon>rosids</taxon>
        <taxon>fabids</taxon>
        <taxon>Fabales</taxon>
        <taxon>Fabaceae</taxon>
        <taxon>Papilionoideae</taxon>
        <taxon>50 kb inversion clade</taxon>
        <taxon>NPAAA clade</taxon>
        <taxon>indigoferoid/millettioid clade</taxon>
        <taxon>Phaseoleae</taxon>
        <taxon>Canavalia</taxon>
    </lineage>
</organism>
<dbReference type="InterPro" id="IPR044839">
    <property type="entry name" value="NDR1-like"/>
</dbReference>